<proteinExistence type="predicted"/>
<dbReference type="EMBL" id="LNIX01000013">
    <property type="protein sequence ID" value="OXA47359.1"/>
    <property type="molecule type" value="Genomic_DNA"/>
</dbReference>
<reference evidence="2 3" key="1">
    <citation type="submission" date="2015-12" db="EMBL/GenBank/DDBJ databases">
        <title>The genome of Folsomia candida.</title>
        <authorList>
            <person name="Faddeeva A."/>
            <person name="Derks M.F."/>
            <person name="Anvar Y."/>
            <person name="Smit S."/>
            <person name="Van Straalen N."/>
            <person name="Roelofs D."/>
        </authorList>
    </citation>
    <scope>NUCLEOTIDE SEQUENCE [LARGE SCALE GENOMIC DNA]</scope>
    <source>
        <strain evidence="2 3">VU population</strain>
        <tissue evidence="2">Whole body</tissue>
    </source>
</reference>
<organism evidence="2 3">
    <name type="scientific">Folsomia candida</name>
    <name type="common">Springtail</name>
    <dbReference type="NCBI Taxonomy" id="158441"/>
    <lineage>
        <taxon>Eukaryota</taxon>
        <taxon>Metazoa</taxon>
        <taxon>Ecdysozoa</taxon>
        <taxon>Arthropoda</taxon>
        <taxon>Hexapoda</taxon>
        <taxon>Collembola</taxon>
        <taxon>Entomobryomorpha</taxon>
        <taxon>Isotomoidea</taxon>
        <taxon>Isotomidae</taxon>
        <taxon>Proisotominae</taxon>
        <taxon>Folsomia</taxon>
    </lineage>
</organism>
<comment type="caution">
    <text evidence="2">The sequence shown here is derived from an EMBL/GenBank/DDBJ whole genome shotgun (WGS) entry which is preliminary data.</text>
</comment>
<protein>
    <submittedName>
        <fullName evidence="2">Anaphase-promoting complex subunit 7</fullName>
    </submittedName>
</protein>
<keyword evidence="3" id="KW-1185">Reference proteome</keyword>
<dbReference type="Proteomes" id="UP000198287">
    <property type="component" value="Unassembled WGS sequence"/>
</dbReference>
<dbReference type="PROSITE" id="PS50005">
    <property type="entry name" value="TPR"/>
    <property type="match status" value="1"/>
</dbReference>
<evidence type="ECO:0000313" key="2">
    <source>
        <dbReference type="EMBL" id="OXA47359.1"/>
    </source>
</evidence>
<name>A0A226DQ71_FOLCA</name>
<dbReference type="InterPro" id="IPR019734">
    <property type="entry name" value="TPR_rpt"/>
</dbReference>
<dbReference type="SUPFAM" id="SSF48452">
    <property type="entry name" value="TPR-like"/>
    <property type="match status" value="1"/>
</dbReference>
<feature type="repeat" description="TPR" evidence="1">
    <location>
        <begin position="65"/>
        <end position="98"/>
    </location>
</feature>
<dbReference type="OrthoDB" id="308440at2759"/>
<dbReference type="AlphaFoldDB" id="A0A226DQ71"/>
<gene>
    <name evidence="2" type="ORF">Fcan01_17977</name>
</gene>
<dbReference type="Gene3D" id="1.25.40.10">
    <property type="entry name" value="Tetratricopeptide repeat domain"/>
    <property type="match status" value="1"/>
</dbReference>
<dbReference type="OMA" id="SKEPANF"/>
<keyword evidence="1" id="KW-0802">TPR repeat</keyword>
<sequence>MCAQPLSKEPANFSKAKSCLDKALQLDNRHWPAVLTLTQILEEEGHYDVAVQKLQEYANGGPTGVRLHLRMAHLLSKMRSDDEAADHYAIVLRLDPNNRDALEGLDHLDFRNIIVKEEEEETEVTSRDIGVSPLNIDDDEPGWVPLNQFAVGERL</sequence>
<accession>A0A226DQ71</accession>
<dbReference type="InterPro" id="IPR011990">
    <property type="entry name" value="TPR-like_helical_dom_sf"/>
</dbReference>
<dbReference type="STRING" id="158441.A0A226DQ71"/>
<evidence type="ECO:0000313" key="3">
    <source>
        <dbReference type="Proteomes" id="UP000198287"/>
    </source>
</evidence>
<evidence type="ECO:0000256" key="1">
    <source>
        <dbReference type="PROSITE-ProRule" id="PRU00339"/>
    </source>
</evidence>